<feature type="region of interest" description="Disordered" evidence="1">
    <location>
        <begin position="91"/>
        <end position="120"/>
    </location>
</feature>
<feature type="region of interest" description="Disordered" evidence="1">
    <location>
        <begin position="1"/>
        <end position="22"/>
    </location>
</feature>
<reference evidence="2 3" key="1">
    <citation type="journal article" date="2019" name="Environ. Microbiol.">
        <title>Species interactions and distinct microbial communities in high Arctic permafrost affected cryosols are associated with the CH4 and CO2 gas fluxes.</title>
        <authorList>
            <person name="Altshuler I."/>
            <person name="Hamel J."/>
            <person name="Turney S."/>
            <person name="Magnuson E."/>
            <person name="Levesque R."/>
            <person name="Greer C."/>
            <person name="Whyte L.G."/>
        </authorList>
    </citation>
    <scope>NUCLEOTIDE SEQUENCE [LARGE SCALE GENOMIC DNA]</scope>
    <source>
        <strain evidence="2 3">S9.3B</strain>
    </source>
</reference>
<protein>
    <submittedName>
        <fullName evidence="2">DUF177 domain-containing protein</fullName>
    </submittedName>
</protein>
<evidence type="ECO:0000313" key="3">
    <source>
        <dbReference type="Proteomes" id="UP000317078"/>
    </source>
</evidence>
<gene>
    <name evidence="2" type="ORF">EAH89_06160</name>
</gene>
<dbReference type="InterPro" id="IPR003772">
    <property type="entry name" value="YceD"/>
</dbReference>
<name>A0A502GC04_9PROT</name>
<evidence type="ECO:0000256" key="1">
    <source>
        <dbReference type="SAM" id="MobiDB-lite"/>
    </source>
</evidence>
<organism evidence="2 3">
    <name type="scientific">Muricoccus nepalensis</name>
    <dbReference type="NCBI Taxonomy" id="1854500"/>
    <lineage>
        <taxon>Bacteria</taxon>
        <taxon>Pseudomonadati</taxon>
        <taxon>Pseudomonadota</taxon>
        <taxon>Alphaproteobacteria</taxon>
        <taxon>Acetobacterales</taxon>
        <taxon>Roseomonadaceae</taxon>
        <taxon>Muricoccus</taxon>
    </lineage>
</organism>
<keyword evidence="3" id="KW-1185">Reference proteome</keyword>
<evidence type="ECO:0000313" key="2">
    <source>
        <dbReference type="EMBL" id="TPG59797.1"/>
    </source>
</evidence>
<dbReference type="Proteomes" id="UP000317078">
    <property type="component" value="Unassembled WGS sequence"/>
</dbReference>
<accession>A0A502GC04</accession>
<comment type="caution">
    <text evidence="2">The sequence shown here is derived from an EMBL/GenBank/DDBJ whole genome shotgun (WGS) entry which is preliminary data.</text>
</comment>
<dbReference type="AlphaFoldDB" id="A0A502GC04"/>
<proteinExistence type="predicted"/>
<dbReference type="Pfam" id="PF02620">
    <property type="entry name" value="YceD"/>
    <property type="match status" value="1"/>
</dbReference>
<feature type="compositionally biased region" description="Acidic residues" evidence="1">
    <location>
        <begin position="98"/>
        <end position="116"/>
    </location>
</feature>
<feature type="region of interest" description="Disordered" evidence="1">
    <location>
        <begin position="135"/>
        <end position="168"/>
    </location>
</feature>
<dbReference type="EMBL" id="RCZP01000003">
    <property type="protein sequence ID" value="TPG59797.1"/>
    <property type="molecule type" value="Genomic_DNA"/>
</dbReference>
<sequence length="168" mass="17232">MTREMSRPLRPGAVGPQGRHERLEATPAEREALAARLGLLGLDALTAEIDLAPAPGGALRARGTLRAAVVQECVVTLDPVPGAVEAPIDWRILPPGEESSDELDDGPDEIESEPDGSADLGEALVQDLALALDPYPRAPGAELPSGASDGKASPFAALRALGGVPKPG</sequence>